<dbReference type="OrthoDB" id="17410at2759"/>
<sequence length="191" mass="21794">MTMDDSLMDEEEVVDTIEQVAKIDKSHAKAIVKLHAFRYGRQIAIISVAHDSAKLWILNEDRKNRKANLVEKATLGTWRFAVQSADVSQDGRHLIVVSIDSKVYDISLEDIENNFQIERDFDCMEVVHVSIAPTNNTFLTSGFSCGLAEIEIANNSTNFFRKEKFSNSKAISCLKYVSCFWGREENYLEIF</sequence>
<dbReference type="EMBL" id="CANHGI010000001">
    <property type="protein sequence ID" value="CAI5439530.1"/>
    <property type="molecule type" value="Genomic_DNA"/>
</dbReference>
<comment type="caution">
    <text evidence="1">The sequence shown here is derived from an EMBL/GenBank/DDBJ whole genome shotgun (WGS) entry which is preliminary data.</text>
</comment>
<accession>A0A9P1I4L3</accession>
<reference evidence="1" key="1">
    <citation type="submission" date="2022-11" db="EMBL/GenBank/DDBJ databases">
        <authorList>
            <person name="Kikuchi T."/>
        </authorList>
    </citation>
    <scope>NUCLEOTIDE SEQUENCE</scope>
    <source>
        <strain evidence="1">PS1010</strain>
    </source>
</reference>
<evidence type="ECO:0000313" key="1">
    <source>
        <dbReference type="EMBL" id="CAI5439530.1"/>
    </source>
</evidence>
<evidence type="ECO:0000313" key="2">
    <source>
        <dbReference type="Proteomes" id="UP001152747"/>
    </source>
</evidence>
<dbReference type="InterPro" id="IPR036322">
    <property type="entry name" value="WD40_repeat_dom_sf"/>
</dbReference>
<dbReference type="Proteomes" id="UP001152747">
    <property type="component" value="Unassembled WGS sequence"/>
</dbReference>
<organism evidence="1 2">
    <name type="scientific">Caenorhabditis angaria</name>
    <dbReference type="NCBI Taxonomy" id="860376"/>
    <lineage>
        <taxon>Eukaryota</taxon>
        <taxon>Metazoa</taxon>
        <taxon>Ecdysozoa</taxon>
        <taxon>Nematoda</taxon>
        <taxon>Chromadorea</taxon>
        <taxon>Rhabditida</taxon>
        <taxon>Rhabditina</taxon>
        <taxon>Rhabditomorpha</taxon>
        <taxon>Rhabditoidea</taxon>
        <taxon>Rhabditidae</taxon>
        <taxon>Peloderinae</taxon>
        <taxon>Caenorhabditis</taxon>
    </lineage>
</organism>
<keyword evidence="2" id="KW-1185">Reference proteome</keyword>
<name>A0A9P1I4L3_9PELO</name>
<proteinExistence type="predicted"/>
<gene>
    <name evidence="1" type="ORF">CAMP_LOCUS2167</name>
</gene>
<protein>
    <submittedName>
        <fullName evidence="1">Uncharacterized protein</fullName>
    </submittedName>
</protein>
<dbReference type="AlphaFoldDB" id="A0A9P1I4L3"/>
<dbReference type="SUPFAM" id="SSF50978">
    <property type="entry name" value="WD40 repeat-like"/>
    <property type="match status" value="1"/>
</dbReference>